<reference evidence="2" key="2">
    <citation type="journal article" date="2015" name="Fish Shellfish Immunol.">
        <title>Early steps in the European eel (Anguilla anguilla)-Vibrio vulnificus interaction in the gills: Role of the RtxA13 toxin.</title>
        <authorList>
            <person name="Callol A."/>
            <person name="Pajuelo D."/>
            <person name="Ebbesson L."/>
            <person name="Teles M."/>
            <person name="MacKenzie S."/>
            <person name="Amaro C."/>
        </authorList>
    </citation>
    <scope>NUCLEOTIDE SEQUENCE</scope>
</reference>
<dbReference type="EMBL" id="GBXM01027092">
    <property type="protein sequence ID" value="JAH81485.1"/>
    <property type="molecule type" value="Transcribed_RNA"/>
</dbReference>
<evidence type="ECO:0000313" key="2">
    <source>
        <dbReference type="EMBL" id="JAH81485.1"/>
    </source>
</evidence>
<feature type="signal peptide" evidence="1">
    <location>
        <begin position="1"/>
        <end position="16"/>
    </location>
</feature>
<evidence type="ECO:0000256" key="1">
    <source>
        <dbReference type="SAM" id="SignalP"/>
    </source>
</evidence>
<keyword evidence="1" id="KW-0732">Signal</keyword>
<feature type="chain" id="PRO_5002434115" evidence="1">
    <location>
        <begin position="17"/>
        <end position="46"/>
    </location>
</feature>
<sequence>MISLFLILNLMRNLTGVIEVTVCRTVLCEEHGWGVSLCPQEGSILR</sequence>
<reference evidence="2" key="1">
    <citation type="submission" date="2014-11" db="EMBL/GenBank/DDBJ databases">
        <authorList>
            <person name="Amaro Gonzalez C."/>
        </authorList>
    </citation>
    <scope>NUCLEOTIDE SEQUENCE</scope>
</reference>
<protein>
    <submittedName>
        <fullName evidence="2">Uncharacterized protein</fullName>
    </submittedName>
</protein>
<dbReference type="AlphaFoldDB" id="A0A0E9VVX8"/>
<name>A0A0E9VVX8_ANGAN</name>
<accession>A0A0E9VVX8</accession>
<organism evidence="2">
    <name type="scientific">Anguilla anguilla</name>
    <name type="common">European freshwater eel</name>
    <name type="synonym">Muraena anguilla</name>
    <dbReference type="NCBI Taxonomy" id="7936"/>
    <lineage>
        <taxon>Eukaryota</taxon>
        <taxon>Metazoa</taxon>
        <taxon>Chordata</taxon>
        <taxon>Craniata</taxon>
        <taxon>Vertebrata</taxon>
        <taxon>Euteleostomi</taxon>
        <taxon>Actinopterygii</taxon>
        <taxon>Neopterygii</taxon>
        <taxon>Teleostei</taxon>
        <taxon>Anguilliformes</taxon>
        <taxon>Anguillidae</taxon>
        <taxon>Anguilla</taxon>
    </lineage>
</organism>
<proteinExistence type="predicted"/>